<dbReference type="Pfam" id="PF02666">
    <property type="entry name" value="PS_Dcarbxylase"/>
    <property type="match status" value="1"/>
</dbReference>
<keyword evidence="3" id="KW-0456">Lyase</keyword>
<dbReference type="GO" id="GO:0008654">
    <property type="term" value="P:phospholipid biosynthetic process"/>
    <property type="evidence" value="ECO:0007669"/>
    <property type="project" value="InterPro"/>
</dbReference>
<keyword evidence="1" id="KW-0210">Decarboxylase</keyword>
<evidence type="ECO:0000256" key="2">
    <source>
        <dbReference type="ARBA" id="ARBA00023145"/>
    </source>
</evidence>
<evidence type="ECO:0000256" key="1">
    <source>
        <dbReference type="ARBA" id="ARBA00022793"/>
    </source>
</evidence>
<evidence type="ECO:0000256" key="3">
    <source>
        <dbReference type="ARBA" id="ARBA00023239"/>
    </source>
</evidence>
<dbReference type="eggNOG" id="COG0688">
    <property type="taxonomic scope" value="Bacteria"/>
</dbReference>
<dbReference type="InterPro" id="IPR003817">
    <property type="entry name" value="PS_Dcarbxylase"/>
</dbReference>
<dbReference type="PROSITE" id="PS52031">
    <property type="entry name" value="GG_LECTIN"/>
    <property type="match status" value="1"/>
</dbReference>
<dbReference type="InterPro" id="IPR039477">
    <property type="entry name" value="ILEI/PANDER_dom"/>
</dbReference>
<dbReference type="KEGG" id="cts:Ctha_1346"/>
<accession>B3QZB6</accession>
<organism evidence="6 7">
    <name type="scientific">Chloroherpeton thalassium (strain ATCC 35110 / GB-78)</name>
    <dbReference type="NCBI Taxonomy" id="517418"/>
    <lineage>
        <taxon>Bacteria</taxon>
        <taxon>Pseudomonadati</taxon>
        <taxon>Chlorobiota</taxon>
        <taxon>Chlorobiia</taxon>
        <taxon>Chlorobiales</taxon>
        <taxon>Chloroherpetonaceae</taxon>
        <taxon>Chloroherpeton</taxon>
    </lineage>
</organism>
<feature type="domain" description="ILEI/PANDER" evidence="5">
    <location>
        <begin position="53"/>
        <end position="148"/>
    </location>
</feature>
<dbReference type="EMBL" id="CP001100">
    <property type="protein sequence ID" value="ACF13809.1"/>
    <property type="molecule type" value="Genomic_DNA"/>
</dbReference>
<dbReference type="GO" id="GO:0004609">
    <property type="term" value="F:phosphatidylserine decarboxylase activity"/>
    <property type="evidence" value="ECO:0007669"/>
    <property type="project" value="InterPro"/>
</dbReference>
<evidence type="ECO:0000256" key="4">
    <source>
        <dbReference type="ARBA" id="ARBA00023317"/>
    </source>
</evidence>
<evidence type="ECO:0000313" key="7">
    <source>
        <dbReference type="Proteomes" id="UP000001208"/>
    </source>
</evidence>
<keyword evidence="4" id="KW-0670">Pyruvate</keyword>
<proteinExistence type="predicted"/>
<dbReference type="STRING" id="517418.Ctha_1346"/>
<reference evidence="6 7" key="1">
    <citation type="submission" date="2008-06" db="EMBL/GenBank/DDBJ databases">
        <title>Complete sequence of Chloroherpeton thalassium ATCC 35110.</title>
        <authorList>
            <consortium name="US DOE Joint Genome Institute"/>
            <person name="Lucas S."/>
            <person name="Copeland A."/>
            <person name="Lapidus A."/>
            <person name="Glavina del Rio T."/>
            <person name="Dalin E."/>
            <person name="Tice H."/>
            <person name="Bruce D."/>
            <person name="Goodwin L."/>
            <person name="Pitluck S."/>
            <person name="Schmutz J."/>
            <person name="Larimer F."/>
            <person name="Land M."/>
            <person name="Hauser L."/>
            <person name="Kyrpides N."/>
            <person name="Mikhailova N."/>
            <person name="Liu Z."/>
            <person name="Li T."/>
            <person name="Zhao F."/>
            <person name="Overmann J."/>
            <person name="Bryant D.A."/>
            <person name="Richardson P."/>
        </authorList>
    </citation>
    <scope>NUCLEOTIDE SEQUENCE [LARGE SCALE GENOMIC DNA]</scope>
    <source>
        <strain evidence="7">ATCC 35110 / GB-78</strain>
    </source>
</reference>
<dbReference type="Proteomes" id="UP000001208">
    <property type="component" value="Chromosome"/>
</dbReference>
<name>B3QZB6_CHLT3</name>
<dbReference type="AlphaFoldDB" id="B3QZB6"/>
<evidence type="ECO:0000259" key="5">
    <source>
        <dbReference type="Pfam" id="PF15711"/>
    </source>
</evidence>
<dbReference type="OrthoDB" id="9802030at2"/>
<sequence length="585" mass="64190">MNNQNAVSQLSVESQSPKGCAGIGSDVFYAKFQLGQTFLQALHKEPLAENDGRGLNVVQYDPVTLQPVDGVQSFDTYGNKATESAKFKAYVDSIPDDAIVAIAVCDSAVTSGGSLSNDVIAACQSLGSTNIENVAYRVPWAMVAQKGSSKLAEKIGIHSQTERQVLKIYASCVAETSDSVISSLENEAPYLTVSYDGKEVTLEEALTESVQAAQKSAAQSLDADLYKGLAKVNGLPVGWPLSFEDYIVYLQQFAEYIPKQSDDAAWVKPGTEEYQEIYDRLCHFYFLVNQTDTPIQNNAWFSKWLVKYANAWGSFLNTTASFSAETLQSFRDRAPEYRVEDSMIDGRPNNPSGWLTFNQFFARELNPGLRPIASPSDNTAVTSPADCTYRNHFQIDENSKVVIKGTHTYSVEQLLKGSKYQDTFAGGVFFHCFLGPYSYHRFHTPVSGKIEECYAINEKVYLEVNIDDKGQFDAPDSSAGGYEFSQARGVITIDTKDSPYGDVGVVAIIPIGMAQVSSVNMTAVAGNETLKGDEFGYFLFGGSDIIMLFEKKVNAQVVPAIMQESSSSNELPYLHYGEKVVELTV</sequence>
<dbReference type="PANTHER" id="PTHR10067">
    <property type="entry name" value="PHOSPHATIDYLSERINE DECARBOXYLASE"/>
    <property type="match status" value="1"/>
</dbReference>
<dbReference type="HOGENOM" id="CLU_465972_0_0_10"/>
<keyword evidence="7" id="KW-1185">Reference proteome</keyword>
<keyword evidence="2" id="KW-0865">Zymogen</keyword>
<dbReference type="Pfam" id="PF15711">
    <property type="entry name" value="ILEI"/>
    <property type="match status" value="1"/>
</dbReference>
<dbReference type="PANTHER" id="PTHR10067:SF13">
    <property type="entry name" value="PHOSPHATIDYLSERINE DECARBOXYLASE"/>
    <property type="match status" value="1"/>
</dbReference>
<evidence type="ECO:0000313" key="6">
    <source>
        <dbReference type="EMBL" id="ACF13809.1"/>
    </source>
</evidence>
<protein>
    <submittedName>
        <fullName evidence="6">Phosphatidylserine decarboxylase-related</fullName>
    </submittedName>
</protein>
<gene>
    <name evidence="6" type="ordered locus">Ctha_1346</name>
</gene>
<dbReference type="RefSeq" id="WP_012499893.1">
    <property type="nucleotide sequence ID" value="NC_011026.1"/>
</dbReference>